<accession>A0A0F9F933</accession>
<sequence length="82" mass="8993">MIDTLLKNRTKADESTILKSLGICPGGYGAMTIPRPSNVDDPTVFARLLDAIEEMQKDLPSVFPIHTPDAEQHRQEGLPGPH</sequence>
<dbReference type="Gene3D" id="3.40.50.2000">
    <property type="entry name" value="Glycogen Phosphorylase B"/>
    <property type="match status" value="1"/>
</dbReference>
<reference evidence="2" key="1">
    <citation type="journal article" date="2015" name="Nature">
        <title>Complex archaea that bridge the gap between prokaryotes and eukaryotes.</title>
        <authorList>
            <person name="Spang A."/>
            <person name="Saw J.H."/>
            <person name="Jorgensen S.L."/>
            <person name="Zaremba-Niedzwiedzka K."/>
            <person name="Martijn J."/>
            <person name="Lind A.E."/>
            <person name="van Eijk R."/>
            <person name="Schleper C."/>
            <person name="Guy L."/>
            <person name="Ettema T.J."/>
        </authorList>
    </citation>
    <scope>NUCLEOTIDE SEQUENCE</scope>
</reference>
<gene>
    <name evidence="2" type="ORF">LCGC14_1980310</name>
</gene>
<dbReference type="SUPFAM" id="SSF53756">
    <property type="entry name" value="UDP-Glycosyltransferase/glycogen phosphorylase"/>
    <property type="match status" value="1"/>
</dbReference>
<protein>
    <submittedName>
        <fullName evidence="2">Uncharacterized protein</fullName>
    </submittedName>
</protein>
<name>A0A0F9F933_9ZZZZ</name>
<comment type="caution">
    <text evidence="2">The sequence shown here is derived from an EMBL/GenBank/DDBJ whole genome shotgun (WGS) entry which is preliminary data.</text>
</comment>
<proteinExistence type="predicted"/>
<dbReference type="AlphaFoldDB" id="A0A0F9F933"/>
<feature type="region of interest" description="Disordered" evidence="1">
    <location>
        <begin position="63"/>
        <end position="82"/>
    </location>
</feature>
<evidence type="ECO:0000313" key="2">
    <source>
        <dbReference type="EMBL" id="KKL82884.1"/>
    </source>
</evidence>
<dbReference type="EMBL" id="LAZR01022146">
    <property type="protein sequence ID" value="KKL82884.1"/>
    <property type="molecule type" value="Genomic_DNA"/>
</dbReference>
<evidence type="ECO:0000256" key="1">
    <source>
        <dbReference type="SAM" id="MobiDB-lite"/>
    </source>
</evidence>
<organism evidence="2">
    <name type="scientific">marine sediment metagenome</name>
    <dbReference type="NCBI Taxonomy" id="412755"/>
    <lineage>
        <taxon>unclassified sequences</taxon>
        <taxon>metagenomes</taxon>
        <taxon>ecological metagenomes</taxon>
    </lineage>
</organism>